<feature type="compositionally biased region" description="Low complexity" evidence="3">
    <location>
        <begin position="480"/>
        <end position="489"/>
    </location>
</feature>
<proteinExistence type="predicted"/>
<dbReference type="GO" id="GO:0005525">
    <property type="term" value="F:GTP binding"/>
    <property type="evidence" value="ECO:0007669"/>
    <property type="project" value="UniProtKB-KW"/>
</dbReference>
<keyword evidence="6" id="KW-1185">Reference proteome</keyword>
<feature type="compositionally biased region" description="Low complexity" evidence="3">
    <location>
        <begin position="457"/>
        <end position="472"/>
    </location>
</feature>
<feature type="compositionally biased region" description="Low complexity" evidence="3">
    <location>
        <begin position="385"/>
        <end position="407"/>
    </location>
</feature>
<dbReference type="EMBL" id="JALJOU010000001">
    <property type="protein sequence ID" value="KAK9846543.1"/>
    <property type="molecule type" value="Genomic_DNA"/>
</dbReference>
<protein>
    <recommendedName>
        <fullName evidence="4">Tubulin/FtsZ GTPase domain-containing protein</fullName>
    </recommendedName>
</protein>
<gene>
    <name evidence="5" type="ORF">WJX81_006281</name>
</gene>
<dbReference type="PANTHER" id="PTHR30314:SF31">
    <property type="entry name" value="TUBULIN_FTSZ DOMAIN CONTAINING PROTEIN"/>
    <property type="match status" value="1"/>
</dbReference>
<reference evidence="5 6" key="1">
    <citation type="journal article" date="2024" name="Nat. Commun.">
        <title>Phylogenomics reveals the evolutionary origins of lichenization in chlorophyte algae.</title>
        <authorList>
            <person name="Puginier C."/>
            <person name="Libourel C."/>
            <person name="Otte J."/>
            <person name="Skaloud P."/>
            <person name="Haon M."/>
            <person name="Grisel S."/>
            <person name="Petersen M."/>
            <person name="Berrin J.G."/>
            <person name="Delaux P.M."/>
            <person name="Dal Grande F."/>
            <person name="Keller J."/>
        </authorList>
    </citation>
    <scope>NUCLEOTIDE SEQUENCE [LARGE SCALE GENOMIC DNA]</scope>
    <source>
        <strain evidence="5 6">SAG 245.80</strain>
    </source>
</reference>
<feature type="region of interest" description="Disordered" evidence="3">
    <location>
        <begin position="430"/>
        <end position="501"/>
    </location>
</feature>
<dbReference type="PRINTS" id="PR01218">
    <property type="entry name" value="PSTLEXTENSIN"/>
</dbReference>
<evidence type="ECO:0000256" key="3">
    <source>
        <dbReference type="SAM" id="MobiDB-lite"/>
    </source>
</evidence>
<dbReference type="InterPro" id="IPR003008">
    <property type="entry name" value="Tubulin_FtsZ_GTPase"/>
</dbReference>
<comment type="caution">
    <text evidence="5">The sequence shown here is derived from an EMBL/GenBank/DDBJ whole genome shotgun (WGS) entry which is preliminary data.</text>
</comment>
<evidence type="ECO:0000313" key="6">
    <source>
        <dbReference type="Proteomes" id="UP001445335"/>
    </source>
</evidence>
<dbReference type="GO" id="GO:0003924">
    <property type="term" value="F:GTPase activity"/>
    <property type="evidence" value="ECO:0007669"/>
    <property type="project" value="InterPro"/>
</dbReference>
<dbReference type="SMART" id="SM00864">
    <property type="entry name" value="Tubulin"/>
    <property type="match status" value="1"/>
</dbReference>
<dbReference type="SUPFAM" id="SSF52490">
    <property type="entry name" value="Tubulin nucleotide-binding domain-like"/>
    <property type="match status" value="1"/>
</dbReference>
<evidence type="ECO:0000313" key="5">
    <source>
        <dbReference type="EMBL" id="KAK9846543.1"/>
    </source>
</evidence>
<feature type="compositionally biased region" description="Pro residues" evidence="3">
    <location>
        <begin position="444"/>
        <end position="456"/>
    </location>
</feature>
<dbReference type="InterPro" id="IPR036525">
    <property type="entry name" value="Tubulin/FtsZ_GTPase_sf"/>
</dbReference>
<dbReference type="GO" id="GO:0048285">
    <property type="term" value="P:organelle fission"/>
    <property type="evidence" value="ECO:0007669"/>
    <property type="project" value="TreeGrafter"/>
</dbReference>
<dbReference type="InterPro" id="IPR003882">
    <property type="entry name" value="Pistil_extensin"/>
</dbReference>
<dbReference type="GO" id="GO:0005737">
    <property type="term" value="C:cytoplasm"/>
    <property type="evidence" value="ECO:0007669"/>
    <property type="project" value="TreeGrafter"/>
</dbReference>
<dbReference type="PANTHER" id="PTHR30314">
    <property type="entry name" value="CELL DIVISION PROTEIN FTSZ-RELATED"/>
    <property type="match status" value="1"/>
</dbReference>
<feature type="domain" description="Tubulin/FtsZ GTPase" evidence="4">
    <location>
        <begin position="17"/>
        <end position="217"/>
    </location>
</feature>
<feature type="region of interest" description="Disordered" evidence="3">
    <location>
        <begin position="385"/>
        <end position="418"/>
    </location>
</feature>
<dbReference type="AlphaFoldDB" id="A0AAW1SLS5"/>
<dbReference type="Proteomes" id="UP001445335">
    <property type="component" value="Unassembled WGS sequence"/>
</dbReference>
<sequence>MAAQPGAAPEAAPLEGKLKIIGVGVRGSSAVDRLHARGCVAGAELWCLDNDRRALEACAAPNSVLLDAVQEGASALDASEAARLVGAGAADRDGRGNVNVGDGGVAFVLAAAAGTPGGPDTLLHLVRELRAGGHFTAAAVTRPFAFEGGRKAEAAVRLVASLQDAAHLVAVIDQDVLTHVGLGAGGAPMTMAEATLIADNALEHTVRTVLAALTAPELLKSTRGALVWHGRDLRRYRRLLSPPLQRLLTCPGTAALGRGAAAMPAAAADRLGAPGALAHLASDAVRAAAESPFLEVAGAAASAVLCCLSLPPPRTRAAGASGLDYDVERSAARTAVQAAAGALLAVSPCDDIVLCAQPRSTLEGDDGDNLRVEASLMVLHNPAAAPPEAAAPTDRMGATPGATRLAAGPPPPPRVQRLPASSWNAMSALAGGAPQRHAYAPAPARQPTPPAQPPLAPSSHASPLPAALAARPQPQPQPSQPAWAGQQPARAPSPDSAMQPNLAHERRGAGVSVGGYLTDALTAQSLDLPPAAAQWRQQQRSTSEVPRPRLIIREAADAPLGDDAPAAGGLLGGLLGGSRPASPPVVPLDIRERAAGVLERDRGEVQDNI</sequence>
<keyword evidence="1" id="KW-0547">Nucleotide-binding</keyword>
<dbReference type="GO" id="GO:0051301">
    <property type="term" value="P:cell division"/>
    <property type="evidence" value="ECO:0007669"/>
    <property type="project" value="TreeGrafter"/>
</dbReference>
<name>A0AAW1SLS5_9CHLO</name>
<accession>A0AAW1SLS5</accession>
<evidence type="ECO:0000256" key="2">
    <source>
        <dbReference type="ARBA" id="ARBA00023134"/>
    </source>
</evidence>
<organism evidence="5 6">
    <name type="scientific">Elliptochloris bilobata</name>
    <dbReference type="NCBI Taxonomy" id="381761"/>
    <lineage>
        <taxon>Eukaryota</taxon>
        <taxon>Viridiplantae</taxon>
        <taxon>Chlorophyta</taxon>
        <taxon>core chlorophytes</taxon>
        <taxon>Trebouxiophyceae</taxon>
        <taxon>Trebouxiophyceae incertae sedis</taxon>
        <taxon>Elliptochloris clade</taxon>
        <taxon>Elliptochloris</taxon>
    </lineage>
</organism>
<dbReference type="Gene3D" id="3.40.50.1440">
    <property type="entry name" value="Tubulin/FtsZ, GTPase domain"/>
    <property type="match status" value="1"/>
</dbReference>
<keyword evidence="2" id="KW-0342">GTP-binding</keyword>
<dbReference type="InterPro" id="IPR045061">
    <property type="entry name" value="FtsZ/CetZ"/>
</dbReference>
<dbReference type="GO" id="GO:0032153">
    <property type="term" value="C:cell division site"/>
    <property type="evidence" value="ECO:0007669"/>
    <property type="project" value="TreeGrafter"/>
</dbReference>
<evidence type="ECO:0000256" key="1">
    <source>
        <dbReference type="ARBA" id="ARBA00022741"/>
    </source>
</evidence>
<evidence type="ECO:0000259" key="4">
    <source>
        <dbReference type="SMART" id="SM00864"/>
    </source>
</evidence>